<organism evidence="2 3">
    <name type="scientific">Epilithonimonas xixisoli</name>
    <dbReference type="NCBI Taxonomy" id="1476462"/>
    <lineage>
        <taxon>Bacteria</taxon>
        <taxon>Pseudomonadati</taxon>
        <taxon>Bacteroidota</taxon>
        <taxon>Flavobacteriia</taxon>
        <taxon>Flavobacteriales</taxon>
        <taxon>Weeksellaceae</taxon>
        <taxon>Chryseobacterium group</taxon>
        <taxon>Epilithonimonas</taxon>
    </lineage>
</organism>
<dbReference type="EMBL" id="SOEO01000001">
    <property type="protein sequence ID" value="TDX86182.1"/>
    <property type="molecule type" value="Genomic_DNA"/>
</dbReference>
<keyword evidence="3" id="KW-1185">Reference proteome</keyword>
<dbReference type="PROSITE" id="PS51257">
    <property type="entry name" value="PROKAR_LIPOPROTEIN"/>
    <property type="match status" value="1"/>
</dbReference>
<gene>
    <name evidence="2" type="ORF">B0I22_0292</name>
</gene>
<evidence type="ECO:0000313" key="3">
    <source>
        <dbReference type="Proteomes" id="UP000295313"/>
    </source>
</evidence>
<dbReference type="OrthoDB" id="1261306at2"/>
<feature type="transmembrane region" description="Helical" evidence="1">
    <location>
        <begin position="143"/>
        <end position="163"/>
    </location>
</feature>
<evidence type="ECO:0008006" key="4">
    <source>
        <dbReference type="Google" id="ProtNLM"/>
    </source>
</evidence>
<comment type="caution">
    <text evidence="2">The sequence shown here is derived from an EMBL/GenBank/DDBJ whole genome shotgun (WGS) entry which is preliminary data.</text>
</comment>
<dbReference type="AlphaFoldDB" id="A0A4R8I841"/>
<keyword evidence="1" id="KW-1133">Transmembrane helix</keyword>
<dbReference type="Proteomes" id="UP000295313">
    <property type="component" value="Unassembled WGS sequence"/>
</dbReference>
<name>A0A4R8I841_9FLAO</name>
<protein>
    <recommendedName>
        <fullName evidence="4">Lipoprotein</fullName>
    </recommendedName>
</protein>
<accession>A0A4R8I841</accession>
<dbReference type="RefSeq" id="WP_133942818.1">
    <property type="nucleotide sequence ID" value="NZ_SOEO01000001.1"/>
</dbReference>
<keyword evidence="1" id="KW-0812">Transmembrane</keyword>
<reference evidence="2 3" key="1">
    <citation type="submission" date="2019-03" db="EMBL/GenBank/DDBJ databases">
        <title>Genomic Encyclopedia of Type Strains, Phase III (KMG-III): the genomes of soil and plant-associated and newly described type strains.</title>
        <authorList>
            <person name="Whitman W."/>
        </authorList>
    </citation>
    <scope>NUCLEOTIDE SEQUENCE [LARGE SCALE GENOMIC DNA]</scope>
    <source>
        <strain evidence="2 3">CGMCC 1.12802</strain>
    </source>
</reference>
<evidence type="ECO:0000313" key="2">
    <source>
        <dbReference type="EMBL" id="TDX86182.1"/>
    </source>
</evidence>
<proteinExistence type="predicted"/>
<sequence length="167" mass="19640">MKRNFFFFYLIFISLVLLSCVTKRATEPVIITNTKETVRTVRDTIFKVEADSSSYRAFIDCVNGKPIIRETDFTKSKKGKILNIPKTVLKGNQLTVDCYKNEQELKKQWEETHTKATEQIPIYINVPVEVEKPLTFWQKTQIWFGRIFMGILSIFVIIGVLRWRRIL</sequence>
<evidence type="ECO:0000256" key="1">
    <source>
        <dbReference type="SAM" id="Phobius"/>
    </source>
</evidence>
<keyword evidence="1" id="KW-0472">Membrane</keyword>